<reference evidence="14 15" key="1">
    <citation type="submission" date="2019-04" db="EMBL/GenBank/DDBJ databases">
        <title>Draft genome sequence of Robertkochia marina CC-AMO-30D.</title>
        <authorList>
            <person name="Hameed A."/>
            <person name="Lin S.-Y."/>
            <person name="Shahina M."/>
            <person name="Lai W.-A."/>
            <person name="Young C.-C."/>
        </authorList>
    </citation>
    <scope>NUCLEOTIDE SEQUENCE [LARGE SCALE GENOMIC DNA]</scope>
    <source>
        <strain evidence="14 15">CC-AMO-30D</strain>
    </source>
</reference>
<keyword evidence="10" id="KW-0378">Hydrolase</keyword>
<keyword evidence="7" id="KW-0479">Metal-binding</keyword>
<evidence type="ECO:0000256" key="3">
    <source>
        <dbReference type="ARBA" id="ARBA00004418"/>
    </source>
</evidence>
<comment type="similarity">
    <text evidence="4">Belongs to the metallo-beta-lactamase superfamily. Class-B beta-lactamase family.</text>
</comment>
<dbReference type="InterPro" id="IPR050855">
    <property type="entry name" value="NDM-1-like"/>
</dbReference>
<name>A0A4S3M3T5_9FLAO</name>
<evidence type="ECO:0000259" key="13">
    <source>
        <dbReference type="SMART" id="SM00849"/>
    </source>
</evidence>
<evidence type="ECO:0000256" key="1">
    <source>
        <dbReference type="ARBA" id="ARBA00001526"/>
    </source>
</evidence>
<feature type="domain" description="Metallo-beta-lactamase" evidence="13">
    <location>
        <begin position="57"/>
        <end position="226"/>
    </location>
</feature>
<dbReference type="RefSeq" id="WP_136335286.1">
    <property type="nucleotide sequence ID" value="NZ_QXMP01000002.1"/>
</dbReference>
<evidence type="ECO:0000256" key="12">
    <source>
        <dbReference type="ARBA" id="ARBA00023251"/>
    </source>
</evidence>
<evidence type="ECO:0000256" key="2">
    <source>
        <dbReference type="ARBA" id="ARBA00001947"/>
    </source>
</evidence>
<evidence type="ECO:0000256" key="4">
    <source>
        <dbReference type="ARBA" id="ARBA00005250"/>
    </source>
</evidence>
<comment type="catalytic activity">
    <reaction evidence="1">
        <text>a beta-lactam + H2O = a substituted beta-amino acid</text>
        <dbReference type="Rhea" id="RHEA:20401"/>
        <dbReference type="ChEBI" id="CHEBI:15377"/>
        <dbReference type="ChEBI" id="CHEBI:35627"/>
        <dbReference type="ChEBI" id="CHEBI:140347"/>
        <dbReference type="EC" id="3.5.2.6"/>
    </reaction>
</comment>
<sequence length="248" mass="27458">MNIISALSITILCTLRIWAQPNSNIIYSSDELVIEQIAQNLYKHISTIEIPGSGKFPCNGVIYFSEGEAVILDTSVGDKASIELINWIQDLQEHQIRGVIVNHYHDDCLGGLNVFHSRNIPSYANKHTIILAREHGNPVPQNGFSGSFDLEVGNTEVVTSFIGEGHTSDNVVSYLPKVNALFGGCLIKALKADKGNLNDANLEQWPVTVEEIIRLYPEVQIVIPGHGKEGGKELLDYTIQLFEFTTRE</sequence>
<dbReference type="PANTHER" id="PTHR42951:SF4">
    <property type="entry name" value="ACYL-COENZYME A THIOESTERASE MBLAC2"/>
    <property type="match status" value="1"/>
</dbReference>
<keyword evidence="8" id="KW-0732">Signal</keyword>
<gene>
    <name evidence="14" type="primary">bla</name>
    <name evidence="14" type="ORF">E7Z59_05570</name>
</gene>
<comment type="caution">
    <text evidence="14">The sequence shown here is derived from an EMBL/GenBank/DDBJ whole genome shotgun (WGS) entry which is preliminary data.</text>
</comment>
<evidence type="ECO:0000256" key="7">
    <source>
        <dbReference type="ARBA" id="ARBA00022723"/>
    </source>
</evidence>
<evidence type="ECO:0000313" key="14">
    <source>
        <dbReference type="EMBL" id="THD69796.1"/>
    </source>
</evidence>
<evidence type="ECO:0000256" key="11">
    <source>
        <dbReference type="ARBA" id="ARBA00022833"/>
    </source>
</evidence>
<dbReference type="NCBIfam" id="NF033088">
    <property type="entry name" value="bla_subclass_B1"/>
    <property type="match status" value="1"/>
</dbReference>
<organism evidence="14 15">
    <name type="scientific">Robertkochia marina</name>
    <dbReference type="NCBI Taxonomy" id="1227945"/>
    <lineage>
        <taxon>Bacteria</taxon>
        <taxon>Pseudomonadati</taxon>
        <taxon>Bacteroidota</taxon>
        <taxon>Flavobacteriia</taxon>
        <taxon>Flavobacteriales</taxon>
        <taxon>Flavobacteriaceae</taxon>
        <taxon>Robertkochia</taxon>
    </lineage>
</organism>
<dbReference type="GO" id="GO:0017001">
    <property type="term" value="P:antibiotic catabolic process"/>
    <property type="evidence" value="ECO:0007669"/>
    <property type="project" value="UniProtKB-ARBA"/>
</dbReference>
<dbReference type="EC" id="3.5.2.6" evidence="6"/>
<keyword evidence="11" id="KW-0862">Zinc</keyword>
<comment type="cofactor">
    <cofactor evidence="2">
        <name>Zn(2+)</name>
        <dbReference type="ChEBI" id="CHEBI:29105"/>
    </cofactor>
</comment>
<keyword evidence="15" id="KW-1185">Reference proteome</keyword>
<evidence type="ECO:0000256" key="8">
    <source>
        <dbReference type="ARBA" id="ARBA00022729"/>
    </source>
</evidence>
<dbReference type="InterPro" id="IPR001279">
    <property type="entry name" value="Metallo-B-lactamas"/>
</dbReference>
<evidence type="ECO:0000256" key="6">
    <source>
        <dbReference type="ARBA" id="ARBA00012865"/>
    </source>
</evidence>
<dbReference type="EMBL" id="SSMC01000001">
    <property type="protein sequence ID" value="THD69796.1"/>
    <property type="molecule type" value="Genomic_DNA"/>
</dbReference>
<dbReference type="SMART" id="SM00849">
    <property type="entry name" value="Lactamase_B"/>
    <property type="match status" value="1"/>
</dbReference>
<dbReference type="InterPro" id="IPR058199">
    <property type="entry name" value="BlaB//VIM/IMP-1"/>
</dbReference>
<evidence type="ECO:0000313" key="15">
    <source>
        <dbReference type="Proteomes" id="UP000305939"/>
    </source>
</evidence>
<proteinExistence type="inferred from homology"/>
<dbReference type="AlphaFoldDB" id="A0A4S3M3T5"/>
<evidence type="ECO:0000256" key="10">
    <source>
        <dbReference type="ARBA" id="ARBA00022801"/>
    </source>
</evidence>
<comment type="subunit">
    <text evidence="5">Monomer.</text>
</comment>
<comment type="subcellular location">
    <subcellularLocation>
        <location evidence="3">Periplasm</location>
    </subcellularLocation>
</comment>
<dbReference type="OrthoDB" id="9769598at2"/>
<accession>A0A4S3M3T5</accession>
<dbReference type="InterPro" id="IPR036866">
    <property type="entry name" value="RibonucZ/Hydroxyglut_hydro"/>
</dbReference>
<dbReference type="Gene3D" id="3.60.15.10">
    <property type="entry name" value="Ribonuclease Z/Hydroxyacylglutathione hydrolase-like"/>
    <property type="match status" value="1"/>
</dbReference>
<dbReference type="SUPFAM" id="SSF56281">
    <property type="entry name" value="Metallo-hydrolase/oxidoreductase"/>
    <property type="match status" value="1"/>
</dbReference>
<dbReference type="Pfam" id="PF00753">
    <property type="entry name" value="Lactamase_B"/>
    <property type="match status" value="1"/>
</dbReference>
<evidence type="ECO:0000256" key="9">
    <source>
        <dbReference type="ARBA" id="ARBA00022764"/>
    </source>
</evidence>
<keyword evidence="12" id="KW-0046">Antibiotic resistance</keyword>
<evidence type="ECO:0000256" key="5">
    <source>
        <dbReference type="ARBA" id="ARBA00011245"/>
    </source>
</evidence>
<dbReference type="PANTHER" id="PTHR42951">
    <property type="entry name" value="METALLO-BETA-LACTAMASE DOMAIN-CONTAINING"/>
    <property type="match status" value="1"/>
</dbReference>
<keyword evidence="9" id="KW-0574">Periplasm</keyword>
<protein>
    <recommendedName>
        <fullName evidence="6">beta-lactamase</fullName>
        <ecNumber evidence="6">3.5.2.6</ecNumber>
    </recommendedName>
</protein>
<dbReference type="Proteomes" id="UP000305939">
    <property type="component" value="Unassembled WGS sequence"/>
</dbReference>